<reference evidence="2" key="1">
    <citation type="submission" date="2022-07" db="EMBL/GenBank/DDBJ databases">
        <title>The genome of Lyophyllum shimeji provides insight into the initial evolution of ectomycorrhizal fungal genome.</title>
        <authorList>
            <person name="Kobayashi Y."/>
            <person name="Shibata T."/>
            <person name="Hirakawa H."/>
            <person name="Shigenobu S."/>
            <person name="Nishiyama T."/>
            <person name="Yamada A."/>
            <person name="Hasebe M."/>
            <person name="Kawaguchi M."/>
        </authorList>
    </citation>
    <scope>NUCLEOTIDE SEQUENCE</scope>
    <source>
        <strain evidence="2">AT787</strain>
    </source>
</reference>
<dbReference type="OrthoDB" id="19928at2759"/>
<proteinExistence type="predicted"/>
<evidence type="ECO:0000313" key="2">
    <source>
        <dbReference type="EMBL" id="GLB43095.1"/>
    </source>
</evidence>
<feature type="compositionally biased region" description="Acidic residues" evidence="1">
    <location>
        <begin position="216"/>
        <end position="226"/>
    </location>
</feature>
<keyword evidence="3" id="KW-1185">Reference proteome</keyword>
<accession>A0A9P3PUD7</accession>
<feature type="region of interest" description="Disordered" evidence="1">
    <location>
        <begin position="205"/>
        <end position="275"/>
    </location>
</feature>
<organism evidence="2 3">
    <name type="scientific">Lyophyllum shimeji</name>
    <name type="common">Hon-shimeji</name>
    <name type="synonym">Tricholoma shimeji</name>
    <dbReference type="NCBI Taxonomy" id="47721"/>
    <lineage>
        <taxon>Eukaryota</taxon>
        <taxon>Fungi</taxon>
        <taxon>Dikarya</taxon>
        <taxon>Basidiomycota</taxon>
        <taxon>Agaricomycotina</taxon>
        <taxon>Agaricomycetes</taxon>
        <taxon>Agaricomycetidae</taxon>
        <taxon>Agaricales</taxon>
        <taxon>Tricholomatineae</taxon>
        <taxon>Lyophyllaceae</taxon>
        <taxon>Lyophyllum</taxon>
    </lineage>
</organism>
<feature type="region of interest" description="Disordered" evidence="1">
    <location>
        <begin position="299"/>
        <end position="343"/>
    </location>
</feature>
<dbReference type="EMBL" id="BRPK01000012">
    <property type="protein sequence ID" value="GLB43095.1"/>
    <property type="molecule type" value="Genomic_DNA"/>
</dbReference>
<comment type="caution">
    <text evidence="2">The sequence shown here is derived from an EMBL/GenBank/DDBJ whole genome shotgun (WGS) entry which is preliminary data.</text>
</comment>
<sequence>MATAHCCHATALFFADNAAGSSSPAFLDFVDDLASLVDFLRFLLSKVPSTVSIASVTPAHRKSIVQSDSRPTHKMSPSATSSPAVTAAAIFLTRPFLLLGFLPQRTVLSLQLFLCSALSSPSSTRSANSNSNSQVLSFTPTSLPPLPVQLACVAFGIKWAAWIQALGGAAFDLVMEPGRVYVVKKATGQIGIVWMDKNCSSSFPPQAPAAALESHDDSEDEFDIDDAPSSRPSSRSSMLSSSSSVLSSHSSHSSATSISSAPPSKTPLATKPTQPTKYLYQGGVSSVLTGGVMLGACSAPSSSQKHAAPAAAPAAVYTPPHRLRAPVRASETAGSWRRGASRV</sequence>
<feature type="compositionally biased region" description="Low complexity" evidence="1">
    <location>
        <begin position="229"/>
        <end position="263"/>
    </location>
</feature>
<dbReference type="Proteomes" id="UP001063166">
    <property type="component" value="Unassembled WGS sequence"/>
</dbReference>
<evidence type="ECO:0000256" key="1">
    <source>
        <dbReference type="SAM" id="MobiDB-lite"/>
    </source>
</evidence>
<protein>
    <submittedName>
        <fullName evidence="2">Uncharacterized protein</fullName>
    </submittedName>
</protein>
<feature type="compositionally biased region" description="Low complexity" evidence="1">
    <location>
        <begin position="299"/>
        <end position="315"/>
    </location>
</feature>
<evidence type="ECO:0000313" key="3">
    <source>
        <dbReference type="Proteomes" id="UP001063166"/>
    </source>
</evidence>
<name>A0A9P3PUD7_LYOSH</name>
<gene>
    <name evidence="2" type="ORF">LshimejAT787_1205440</name>
</gene>
<dbReference type="AlphaFoldDB" id="A0A9P3PUD7"/>